<proteinExistence type="predicted"/>
<accession>A0A1G2NG12</accession>
<name>A0A1G2NG12_9BACT</name>
<gene>
    <name evidence="1" type="ORF">A2938_01400</name>
</gene>
<organism evidence="1 2">
    <name type="scientific">Candidatus Taylorbacteria bacterium RIFCSPLOWO2_01_FULL_48_100</name>
    <dbReference type="NCBI Taxonomy" id="1802322"/>
    <lineage>
        <taxon>Bacteria</taxon>
        <taxon>Candidatus Tayloriibacteriota</taxon>
    </lineage>
</organism>
<dbReference type="InterPro" id="IPR055360">
    <property type="entry name" value="bAvd"/>
</dbReference>
<dbReference type="InterPro" id="IPR036583">
    <property type="entry name" value="23S_rRNA_IVS_sf"/>
</dbReference>
<evidence type="ECO:0000313" key="1">
    <source>
        <dbReference type="EMBL" id="OHA35006.1"/>
    </source>
</evidence>
<reference evidence="1 2" key="1">
    <citation type="journal article" date="2016" name="Nat. Commun.">
        <title>Thousands of microbial genomes shed light on interconnected biogeochemical processes in an aquifer system.</title>
        <authorList>
            <person name="Anantharaman K."/>
            <person name="Brown C.T."/>
            <person name="Hug L.A."/>
            <person name="Sharon I."/>
            <person name="Castelle C.J."/>
            <person name="Probst A.J."/>
            <person name="Thomas B.C."/>
            <person name="Singh A."/>
            <person name="Wilkins M.J."/>
            <person name="Karaoz U."/>
            <person name="Brodie E.L."/>
            <person name="Williams K.H."/>
            <person name="Hubbard S.S."/>
            <person name="Banfield J.F."/>
        </authorList>
    </citation>
    <scope>NUCLEOTIDE SEQUENCE [LARGE SCALE GENOMIC DNA]</scope>
</reference>
<dbReference type="CDD" id="cd16376">
    <property type="entry name" value="Avd_like"/>
    <property type="match status" value="1"/>
</dbReference>
<comment type="caution">
    <text evidence="1">The sequence shown here is derived from an EMBL/GenBank/DDBJ whole genome shotgun (WGS) entry which is preliminary data.</text>
</comment>
<evidence type="ECO:0000313" key="2">
    <source>
        <dbReference type="Proteomes" id="UP000177797"/>
    </source>
</evidence>
<sequence length="117" mass="13585">MKAKQAYAEWLTVSVHLPTPIRCGIGAKIENCFLELIECIFLAWYASGERKILLVTQASERLDILKLFLTTAWENKILSTGFYSSLIEKLYEVGRMSYRWRRSCEEKLPHRIAGENK</sequence>
<dbReference type="EMBL" id="MHSA01000003">
    <property type="protein sequence ID" value="OHA35006.1"/>
    <property type="molecule type" value="Genomic_DNA"/>
</dbReference>
<dbReference type="AlphaFoldDB" id="A0A1G2NG12"/>
<evidence type="ECO:0008006" key="3">
    <source>
        <dbReference type="Google" id="ProtNLM"/>
    </source>
</evidence>
<dbReference type="Proteomes" id="UP000177797">
    <property type="component" value="Unassembled WGS sequence"/>
</dbReference>
<dbReference type="Gene3D" id="1.20.1440.60">
    <property type="entry name" value="23S rRNA-intervening sequence"/>
    <property type="match status" value="1"/>
</dbReference>
<protein>
    <recommendedName>
        <fullName evidence="3">Four helix bundle protein</fullName>
    </recommendedName>
</protein>